<reference evidence="1" key="1">
    <citation type="journal article" date="2013" name="J. Virol.">
        <title>New Insights into the Evolution of Entomopoxvirinae from the Complete Genome Sequences of Four Entomopoxviruses Infecting Adoxophyes honmai, Choristoneura biennis, Choristoneura rosaceana, and Mythimna separata.</title>
        <authorList>
            <person name="Theze J."/>
            <person name="Takatsuka J."/>
            <person name="Li Z."/>
            <person name="Gallais J."/>
            <person name="Doucet D."/>
            <person name="Arif B."/>
            <person name="Nakai M."/>
            <person name="Herniou E.A."/>
        </authorList>
    </citation>
    <scope>NUCLEOTIDE SEQUENCE</scope>
</reference>
<organismHost>
    <name type="scientific">Choristoneura fumiferana</name>
    <name type="common">Spruce budworm moth</name>
    <name type="synonym">Archips fumiferana</name>
    <dbReference type="NCBI Taxonomy" id="7141"/>
</organismHost>
<dbReference type="GeneID" id="15613158"/>
<keyword evidence="2" id="KW-1185">Reference proteome</keyword>
<accession>A0A916KPM3</accession>
<dbReference type="OrthoDB" id="23414at10239"/>
<protein>
    <submittedName>
        <fullName evidence="1">Uncharacterized protein</fullName>
    </submittedName>
</protein>
<evidence type="ECO:0000313" key="2">
    <source>
        <dbReference type="Proteomes" id="UP000792220"/>
    </source>
</evidence>
<dbReference type="EMBL" id="HF679132">
    <property type="protein sequence ID" value="CCU55736.1"/>
    <property type="molecule type" value="Genomic_DNA"/>
</dbReference>
<organism evidence="1 2">
    <name type="scientific">Choristoneura biennis entomopoxvirus</name>
    <name type="common">CbEPV</name>
    <dbReference type="NCBI Taxonomy" id="10288"/>
    <lineage>
        <taxon>Viruses</taxon>
        <taxon>Varidnaviria</taxon>
        <taxon>Bamfordvirae</taxon>
        <taxon>Nucleocytoviricota</taxon>
        <taxon>Pokkesviricetes</taxon>
        <taxon>Chitovirales</taxon>
        <taxon>Poxviridae</taxon>
        <taxon>Entomopoxvirinae</taxon>
        <taxon>Betaentomopoxvirus</taxon>
        <taxon>Betaentomopoxvirus cbiennis</taxon>
    </lineage>
</organism>
<name>A0A916KPM3_CBEPV</name>
<dbReference type="RefSeq" id="YP_008004238.1">
    <property type="nucleotide sequence ID" value="NC_021248.1"/>
</dbReference>
<gene>
    <name evidence="1" type="ORF">CHBEV_168</name>
</gene>
<dbReference type="KEGG" id="vg:15613158"/>
<proteinExistence type="predicted"/>
<sequence length="140" mass="15817">MAEIIKPCLTMNLDDLYIDGPKFSRKVTHVFNNVQNKYIKAPEATLQHLDSLCAGVKQPIKKKQRVNNPNKEKINELIGEYQIEGELYCLKCKKKTGNKSSAKVYNTGKALRLECECCSCGTTKSTFTNKKNLSNSKKIK</sequence>
<evidence type="ECO:0000313" key="1">
    <source>
        <dbReference type="EMBL" id="CCU55736.1"/>
    </source>
</evidence>
<dbReference type="Proteomes" id="UP000792220">
    <property type="component" value="Genome"/>
</dbReference>